<sequence>MDSDWCTVCGKHVETSGQLYCNQTCRQKDQQSDLIVYEKHDGATPVPLIERFSCPLKQQHLRYHIEYHASKEHSPPKVGYPFHLKLYKKSTAFRPVDLRLLSLTKKYPSIQSGRPLLTVAQ</sequence>
<gene>
    <name evidence="1" type="ORF">K7432_016164</name>
</gene>
<organism evidence="1 2">
    <name type="scientific">Basidiobolus ranarum</name>
    <dbReference type="NCBI Taxonomy" id="34480"/>
    <lineage>
        <taxon>Eukaryota</taxon>
        <taxon>Fungi</taxon>
        <taxon>Fungi incertae sedis</taxon>
        <taxon>Zoopagomycota</taxon>
        <taxon>Entomophthoromycotina</taxon>
        <taxon>Basidiobolomycetes</taxon>
        <taxon>Basidiobolales</taxon>
        <taxon>Basidiobolaceae</taxon>
        <taxon>Basidiobolus</taxon>
    </lineage>
</organism>
<dbReference type="Pfam" id="PF12855">
    <property type="entry name" value="Ecl1"/>
    <property type="match status" value="1"/>
</dbReference>
<proteinExistence type="predicted"/>
<name>A0ABR2WF86_9FUNG</name>
<keyword evidence="2" id="KW-1185">Reference proteome</keyword>
<comment type="caution">
    <text evidence="1">The sequence shown here is derived from an EMBL/GenBank/DDBJ whole genome shotgun (WGS) entry which is preliminary data.</text>
</comment>
<evidence type="ECO:0000313" key="1">
    <source>
        <dbReference type="EMBL" id="KAK9760126.1"/>
    </source>
</evidence>
<dbReference type="InterPro" id="IPR024368">
    <property type="entry name" value="Ecl1/2/3"/>
</dbReference>
<dbReference type="Proteomes" id="UP001479436">
    <property type="component" value="Unassembled WGS sequence"/>
</dbReference>
<accession>A0ABR2WF86</accession>
<dbReference type="EMBL" id="JASJQH010002517">
    <property type="protein sequence ID" value="KAK9760126.1"/>
    <property type="molecule type" value="Genomic_DNA"/>
</dbReference>
<protein>
    <submittedName>
        <fullName evidence="1">Uncharacterized protein</fullName>
    </submittedName>
</protein>
<evidence type="ECO:0000313" key="2">
    <source>
        <dbReference type="Proteomes" id="UP001479436"/>
    </source>
</evidence>
<reference evidence="1 2" key="1">
    <citation type="submission" date="2023-04" db="EMBL/GenBank/DDBJ databases">
        <title>Genome of Basidiobolus ranarum AG-B5.</title>
        <authorList>
            <person name="Stajich J.E."/>
            <person name="Carter-House D."/>
            <person name="Gryganskyi A."/>
        </authorList>
    </citation>
    <scope>NUCLEOTIDE SEQUENCE [LARGE SCALE GENOMIC DNA]</scope>
    <source>
        <strain evidence="1 2">AG-B5</strain>
    </source>
</reference>